<protein>
    <submittedName>
        <fullName evidence="2">Uncharacterized protein</fullName>
    </submittedName>
</protein>
<sequence length="188" mass="19936">MVPAAVRRADLSVVMALHWLVVRRLAALSAPSCDLLACAEPLLHASRRDVRGGADLVGSAMRRSSGAPLPPTSALTALLASAPARSRHPARLLAGGLVGCVAPPAAVVAVASGSSSRELDHLHRPLRPLSFLPLFAVDFILEIEASLKGQWCFMNEDPEPYREAILARAIPPSYSVELGSSRDKWAPP</sequence>
<keyword evidence="1" id="KW-0732">Signal</keyword>
<keyword evidence="3" id="KW-1185">Reference proteome</keyword>
<reference evidence="2 3" key="1">
    <citation type="submission" date="2024-01" db="EMBL/GenBank/DDBJ databases">
        <title>Genome assemblies of Stephania.</title>
        <authorList>
            <person name="Yang L."/>
        </authorList>
    </citation>
    <scope>NUCLEOTIDE SEQUENCE [LARGE SCALE GENOMIC DNA]</scope>
    <source>
        <strain evidence="2">JXDWG</strain>
        <tissue evidence="2">Leaf</tissue>
    </source>
</reference>
<accession>A0AAP0HD16</accession>
<evidence type="ECO:0000256" key="1">
    <source>
        <dbReference type="SAM" id="SignalP"/>
    </source>
</evidence>
<dbReference type="AlphaFoldDB" id="A0AAP0HD16"/>
<dbReference type="EMBL" id="JBBNAG010000013">
    <property type="protein sequence ID" value="KAK9083833.1"/>
    <property type="molecule type" value="Genomic_DNA"/>
</dbReference>
<name>A0AAP0HD16_9MAGN</name>
<organism evidence="2 3">
    <name type="scientific">Stephania cephalantha</name>
    <dbReference type="NCBI Taxonomy" id="152367"/>
    <lineage>
        <taxon>Eukaryota</taxon>
        <taxon>Viridiplantae</taxon>
        <taxon>Streptophyta</taxon>
        <taxon>Embryophyta</taxon>
        <taxon>Tracheophyta</taxon>
        <taxon>Spermatophyta</taxon>
        <taxon>Magnoliopsida</taxon>
        <taxon>Ranunculales</taxon>
        <taxon>Menispermaceae</taxon>
        <taxon>Menispermoideae</taxon>
        <taxon>Cissampelideae</taxon>
        <taxon>Stephania</taxon>
    </lineage>
</organism>
<gene>
    <name evidence="2" type="ORF">Scep_030304</name>
</gene>
<evidence type="ECO:0000313" key="3">
    <source>
        <dbReference type="Proteomes" id="UP001419268"/>
    </source>
</evidence>
<comment type="caution">
    <text evidence="2">The sequence shown here is derived from an EMBL/GenBank/DDBJ whole genome shotgun (WGS) entry which is preliminary data.</text>
</comment>
<evidence type="ECO:0000313" key="2">
    <source>
        <dbReference type="EMBL" id="KAK9083833.1"/>
    </source>
</evidence>
<feature type="signal peptide" evidence="1">
    <location>
        <begin position="1"/>
        <end position="26"/>
    </location>
</feature>
<dbReference type="Proteomes" id="UP001419268">
    <property type="component" value="Unassembled WGS sequence"/>
</dbReference>
<feature type="chain" id="PRO_5043021164" evidence="1">
    <location>
        <begin position="27"/>
        <end position="188"/>
    </location>
</feature>
<proteinExistence type="predicted"/>